<organism evidence="2 3">
    <name type="scientific">Stieleria bergensis</name>
    <dbReference type="NCBI Taxonomy" id="2528025"/>
    <lineage>
        <taxon>Bacteria</taxon>
        <taxon>Pseudomonadati</taxon>
        <taxon>Planctomycetota</taxon>
        <taxon>Planctomycetia</taxon>
        <taxon>Pirellulales</taxon>
        <taxon>Pirellulaceae</taxon>
        <taxon>Stieleria</taxon>
    </lineage>
</organism>
<sequence>MIAIHGDHFSRTFQTDSPSMRLILLFTWLTAISWLASDSLAADPQSQAISLQVRLQQPTQQGSSRYHVVHRAQNWSAAETAVIVCDVWDAHTSVNAVRRVNQIAPRINDLCNTLREKGATIIHAPSGCMDTYAETPARQRAIKTPAAENFPDDIGKWCYQIPAEEQGQYPLDQSDGGRDDEPHENKQWTERIIKLGRNPNRPWQAQCSVVTIDQSQDYISDNGNEVWSILAARNIDNVIMVGVHTNMCVLGRPFGLRRLASNGKNVVLVRDLTDTMYNPAAWPYASHFSGTDLIVSHIERHVCPTITSDQVLGGEPIRFANDQRTRLVMLVAEDEYKTNETLPAFAAKHLTKHFSVTILHGSETERHSIPGMEALDDADALLISARRRALPEADLKRIEAFVAAGKPVIGIRTANHAFSLRGKPSPTGTETWESFDADVFGGNYTNHFGNGLKSTLKIADSADHPIIKTGDIGKLVPSGSLYRVKPLADGTRVLLEGSLDDGQSEPVAWTFIRGDAGRSFYTSLGHENDFSHPEFQTFLAAAIHWACDQPLPSLETISAQNQRYNAARP</sequence>
<evidence type="ECO:0000313" key="3">
    <source>
        <dbReference type="Proteomes" id="UP000315003"/>
    </source>
</evidence>
<evidence type="ECO:0000259" key="1">
    <source>
        <dbReference type="Pfam" id="PF06283"/>
    </source>
</evidence>
<keyword evidence="3" id="KW-1185">Reference proteome</keyword>
<dbReference type="OrthoDB" id="272395at2"/>
<dbReference type="CDD" id="cd03128">
    <property type="entry name" value="GAT_1"/>
    <property type="match status" value="1"/>
</dbReference>
<protein>
    <submittedName>
        <fullName evidence="2">Trehalose utilization</fullName>
    </submittedName>
</protein>
<gene>
    <name evidence="2" type="ORF">SV7mr_40720</name>
</gene>
<dbReference type="SUPFAM" id="SSF52317">
    <property type="entry name" value="Class I glutamine amidotransferase-like"/>
    <property type="match status" value="1"/>
</dbReference>
<proteinExistence type="predicted"/>
<accession>A0A517SZF5</accession>
<dbReference type="AlphaFoldDB" id="A0A517SZF5"/>
<dbReference type="Gene3D" id="3.40.50.850">
    <property type="entry name" value="Isochorismatase-like"/>
    <property type="match status" value="1"/>
</dbReference>
<dbReference type="EMBL" id="CP036272">
    <property type="protein sequence ID" value="QDT61535.1"/>
    <property type="molecule type" value="Genomic_DNA"/>
</dbReference>
<evidence type="ECO:0000313" key="2">
    <source>
        <dbReference type="EMBL" id="QDT61535.1"/>
    </source>
</evidence>
<dbReference type="Proteomes" id="UP000315003">
    <property type="component" value="Chromosome"/>
</dbReference>
<dbReference type="InterPro" id="IPR036380">
    <property type="entry name" value="Isochorismatase-like_sf"/>
</dbReference>
<dbReference type="SUPFAM" id="SSF52499">
    <property type="entry name" value="Isochorismatase-like hydrolases"/>
    <property type="match status" value="1"/>
</dbReference>
<dbReference type="InterPro" id="IPR029062">
    <property type="entry name" value="Class_I_gatase-like"/>
</dbReference>
<reference evidence="2 3" key="1">
    <citation type="submission" date="2019-02" db="EMBL/GenBank/DDBJ databases">
        <title>Deep-cultivation of Planctomycetes and their phenomic and genomic characterization uncovers novel biology.</title>
        <authorList>
            <person name="Wiegand S."/>
            <person name="Jogler M."/>
            <person name="Boedeker C."/>
            <person name="Pinto D."/>
            <person name="Vollmers J."/>
            <person name="Rivas-Marin E."/>
            <person name="Kohn T."/>
            <person name="Peeters S.H."/>
            <person name="Heuer A."/>
            <person name="Rast P."/>
            <person name="Oberbeckmann S."/>
            <person name="Bunk B."/>
            <person name="Jeske O."/>
            <person name="Meyerdierks A."/>
            <person name="Storesund J.E."/>
            <person name="Kallscheuer N."/>
            <person name="Luecker S."/>
            <person name="Lage O.M."/>
            <person name="Pohl T."/>
            <person name="Merkel B.J."/>
            <person name="Hornburger P."/>
            <person name="Mueller R.-W."/>
            <person name="Bruemmer F."/>
            <person name="Labrenz M."/>
            <person name="Spormann A.M."/>
            <person name="Op den Camp H."/>
            <person name="Overmann J."/>
            <person name="Amann R."/>
            <person name="Jetten M.S.M."/>
            <person name="Mascher T."/>
            <person name="Medema M.H."/>
            <person name="Devos D.P."/>
            <person name="Kaster A.-K."/>
            <person name="Ovreas L."/>
            <person name="Rohde M."/>
            <person name="Galperin M.Y."/>
            <person name="Jogler C."/>
        </authorList>
    </citation>
    <scope>NUCLEOTIDE SEQUENCE [LARGE SCALE GENOMIC DNA]</scope>
    <source>
        <strain evidence="2 3">SV_7m_r</strain>
    </source>
</reference>
<name>A0A517SZF5_9BACT</name>
<feature type="domain" description="ThuA-like" evidence="1">
    <location>
        <begin position="337"/>
        <end position="546"/>
    </location>
</feature>
<dbReference type="Pfam" id="PF06283">
    <property type="entry name" value="ThuA"/>
    <property type="match status" value="1"/>
</dbReference>
<dbReference type="Gene3D" id="3.40.50.880">
    <property type="match status" value="1"/>
</dbReference>
<dbReference type="InterPro" id="IPR029010">
    <property type="entry name" value="ThuA-like"/>
</dbReference>